<evidence type="ECO:0000256" key="1">
    <source>
        <dbReference type="SAM" id="Phobius"/>
    </source>
</evidence>
<comment type="caution">
    <text evidence="2">The sequence shown here is derived from an EMBL/GenBank/DDBJ whole genome shotgun (WGS) entry which is preliminary data.</text>
</comment>
<dbReference type="AlphaFoldDB" id="A0AA36Y4S1"/>
<feature type="transmembrane region" description="Helical" evidence="1">
    <location>
        <begin position="75"/>
        <end position="98"/>
    </location>
</feature>
<protein>
    <submittedName>
        <fullName evidence="2">Uncharacterized protein</fullName>
    </submittedName>
</protein>
<evidence type="ECO:0000313" key="2">
    <source>
        <dbReference type="EMBL" id="EHO16686.1"/>
    </source>
</evidence>
<sequence>MSSYYAGMICGMLAAGVLLYFLKRKRDKEGTVVYDERQLIARGRGFQYAYMTLIALLMLYAGFEEQTERFVSPGVIPIAILLLSGLVLFAYCLFHDAYWSLRGEKKEKRVLILWLAMALLSLAQSLHQIMRGGFRINGRYSATSLLPLLLGIFFAGMLLLQCIKYVMNRREEEQ</sequence>
<proteinExistence type="predicted"/>
<feature type="transmembrane region" description="Helical" evidence="1">
    <location>
        <begin position="142"/>
        <end position="160"/>
    </location>
</feature>
<feature type="transmembrane region" description="Helical" evidence="1">
    <location>
        <begin position="110"/>
        <end position="130"/>
    </location>
</feature>
<evidence type="ECO:0000313" key="3">
    <source>
        <dbReference type="Proteomes" id="UP000018466"/>
    </source>
</evidence>
<name>A0AA36Y4S1_9FIRM</name>
<keyword evidence="3" id="KW-1185">Reference proteome</keyword>
<dbReference type="RefSeq" id="WP_009533217.1">
    <property type="nucleotide sequence ID" value="NZ_JH590863.1"/>
</dbReference>
<organism evidence="2 3">
    <name type="scientific">Stomatobaculum longum</name>
    <dbReference type="NCBI Taxonomy" id="796942"/>
    <lineage>
        <taxon>Bacteria</taxon>
        <taxon>Bacillati</taxon>
        <taxon>Bacillota</taxon>
        <taxon>Clostridia</taxon>
        <taxon>Lachnospirales</taxon>
        <taxon>Lachnospiraceae</taxon>
        <taxon>Stomatobaculum</taxon>
    </lineage>
</organism>
<gene>
    <name evidence="2" type="ORF">HMPREF9623_01385</name>
</gene>
<dbReference type="Proteomes" id="UP000018466">
    <property type="component" value="Unassembled WGS sequence"/>
</dbReference>
<keyword evidence="1" id="KW-1133">Transmembrane helix</keyword>
<feature type="transmembrane region" description="Helical" evidence="1">
    <location>
        <begin position="6"/>
        <end position="22"/>
    </location>
</feature>
<dbReference type="GeneID" id="86941898"/>
<keyword evidence="1" id="KW-0472">Membrane</keyword>
<feature type="transmembrane region" description="Helical" evidence="1">
    <location>
        <begin position="45"/>
        <end position="63"/>
    </location>
</feature>
<accession>A0AA36Y4S1</accession>
<keyword evidence="1" id="KW-0812">Transmembrane</keyword>
<reference evidence="2 3" key="1">
    <citation type="submission" date="2011-10" db="EMBL/GenBank/DDBJ databases">
        <title>The Genome Sequence of Lachnospiraceae bacterium ACC2.</title>
        <authorList>
            <consortium name="The Broad Institute Genome Sequencing Platform"/>
            <person name="Earl A."/>
            <person name="Ward D."/>
            <person name="Feldgarden M."/>
            <person name="Gevers D."/>
            <person name="Sizova M."/>
            <person name="Hazen A."/>
            <person name="Epstein S."/>
            <person name="Young S.K."/>
            <person name="Zeng Q."/>
            <person name="Gargeya S."/>
            <person name="Fitzgerald M."/>
            <person name="Haas B."/>
            <person name="Abouelleil A."/>
            <person name="Alvarado L."/>
            <person name="Arachchi H.M."/>
            <person name="Berlin A."/>
            <person name="Brown A."/>
            <person name="Chapman S.B."/>
            <person name="Chen Z."/>
            <person name="Dunbar C."/>
            <person name="Freedman E."/>
            <person name="Gearin G."/>
            <person name="Goldberg J."/>
            <person name="Griggs A."/>
            <person name="Gujja S."/>
            <person name="Heiman D."/>
            <person name="Howarth C."/>
            <person name="Larson L."/>
            <person name="Lui A."/>
            <person name="MacDonald P.J.P."/>
            <person name="Montmayeur A."/>
            <person name="Murphy C."/>
            <person name="Neiman D."/>
            <person name="Pearson M."/>
            <person name="Priest M."/>
            <person name="Roberts A."/>
            <person name="Saif S."/>
            <person name="Shea T."/>
            <person name="Shenoy N."/>
            <person name="Sisk P."/>
            <person name="Stolte C."/>
            <person name="Sykes S."/>
            <person name="Wortman J."/>
            <person name="Nusbaum C."/>
            <person name="Birren B."/>
        </authorList>
    </citation>
    <scope>NUCLEOTIDE SEQUENCE [LARGE SCALE GENOMIC DNA]</scope>
    <source>
        <strain evidence="2 3">ACC2</strain>
    </source>
</reference>
<dbReference type="EMBL" id="AGEL01000007">
    <property type="protein sequence ID" value="EHO16686.1"/>
    <property type="molecule type" value="Genomic_DNA"/>
</dbReference>